<evidence type="ECO:0000256" key="1">
    <source>
        <dbReference type="SAM" id="Phobius"/>
    </source>
</evidence>
<organism evidence="2 3">
    <name type="scientific">Pseudomonas xionganensis</name>
    <dbReference type="NCBI Taxonomy" id="2654845"/>
    <lineage>
        <taxon>Bacteria</taxon>
        <taxon>Pseudomonadati</taxon>
        <taxon>Pseudomonadota</taxon>
        <taxon>Gammaproteobacteria</taxon>
        <taxon>Pseudomonadales</taxon>
        <taxon>Pseudomonadaceae</taxon>
        <taxon>Pseudomonas</taxon>
    </lineage>
</organism>
<keyword evidence="1" id="KW-0472">Membrane</keyword>
<gene>
    <name evidence="2" type="ORF">GJV18_09585</name>
</gene>
<dbReference type="AlphaFoldDB" id="A0A6I4KV18"/>
<feature type="transmembrane region" description="Helical" evidence="1">
    <location>
        <begin position="42"/>
        <end position="63"/>
    </location>
</feature>
<dbReference type="EMBL" id="WKJZ01000001">
    <property type="protein sequence ID" value="MVW75568.1"/>
    <property type="molecule type" value="Genomic_DNA"/>
</dbReference>
<feature type="transmembrane region" description="Helical" evidence="1">
    <location>
        <begin position="75"/>
        <end position="97"/>
    </location>
</feature>
<dbReference type="RefSeq" id="WP_160344819.1">
    <property type="nucleotide sequence ID" value="NZ_WKJZ01000001.1"/>
</dbReference>
<feature type="transmembrane region" description="Helical" evidence="1">
    <location>
        <begin position="12"/>
        <end position="36"/>
    </location>
</feature>
<evidence type="ECO:0000313" key="2">
    <source>
        <dbReference type="EMBL" id="MVW75568.1"/>
    </source>
</evidence>
<name>A0A6I4KV18_9PSED</name>
<protein>
    <submittedName>
        <fullName evidence="2">Uncharacterized protein</fullName>
    </submittedName>
</protein>
<evidence type="ECO:0000313" key="3">
    <source>
        <dbReference type="Proteomes" id="UP000429555"/>
    </source>
</evidence>
<proteinExistence type="predicted"/>
<feature type="transmembrane region" description="Helical" evidence="1">
    <location>
        <begin position="103"/>
        <end position="124"/>
    </location>
</feature>
<comment type="caution">
    <text evidence="2">The sequence shown here is derived from an EMBL/GenBank/DDBJ whole genome shotgun (WGS) entry which is preliminary data.</text>
</comment>
<accession>A0A6I4KV18</accession>
<reference evidence="2 3" key="1">
    <citation type="submission" date="2019-11" db="EMBL/GenBank/DDBJ databases">
        <title>Pseudomonas flavidum sp. nov., isolated from Baiyang Lake.</title>
        <authorList>
            <person name="Zhao Y."/>
        </authorList>
    </citation>
    <scope>NUCLEOTIDE SEQUENCE [LARGE SCALE GENOMIC DNA]</scope>
    <source>
        <strain evidence="3">R-22-3 w-18</strain>
    </source>
</reference>
<dbReference type="Proteomes" id="UP000429555">
    <property type="component" value="Unassembled WGS sequence"/>
</dbReference>
<keyword evidence="1" id="KW-0812">Transmembrane</keyword>
<keyword evidence="1" id="KW-1133">Transmembrane helix</keyword>
<keyword evidence="3" id="KW-1185">Reference proteome</keyword>
<sequence length="135" mass="14697">MTDTLSLGMARAWPCYLLWIDGAAAATAAVLLFGLGPWLSHWYGLPAELLQLIALVSLGYAAYSLNLARLSRRPAWALVLLVSANALWALLCLRWALQYGATASLLGVLHLLVEALFVGTLAALEWRWRAHLLAA</sequence>